<evidence type="ECO:0000256" key="1">
    <source>
        <dbReference type="SAM" id="MobiDB-lite"/>
    </source>
</evidence>
<dbReference type="Proteomes" id="UP001362999">
    <property type="component" value="Unassembled WGS sequence"/>
</dbReference>
<sequence length="147" mass="16690">MRFKVYTSWWNRDITNATPPLQALFDTCHAWDLRWLGFKSLRSSTLDASRFHAIRKRKTRRGLGNAGPPPSGNDSARDLQRLKSNLPCHELWSIARPRFGSFLRSELTLAGVLIFVGRSAAPRVRIFASRLDPAPDLWAFEVEPAVS</sequence>
<comment type="caution">
    <text evidence="2">The sequence shown here is derived from an EMBL/GenBank/DDBJ whole genome shotgun (WGS) entry which is preliminary data.</text>
</comment>
<keyword evidence="3" id="KW-1185">Reference proteome</keyword>
<gene>
    <name evidence="2" type="ORF">R3P38DRAFT_3173846</name>
</gene>
<accession>A0AAW0DGB1</accession>
<organism evidence="2 3">
    <name type="scientific">Favolaschia claudopus</name>
    <dbReference type="NCBI Taxonomy" id="2862362"/>
    <lineage>
        <taxon>Eukaryota</taxon>
        <taxon>Fungi</taxon>
        <taxon>Dikarya</taxon>
        <taxon>Basidiomycota</taxon>
        <taxon>Agaricomycotina</taxon>
        <taxon>Agaricomycetes</taxon>
        <taxon>Agaricomycetidae</taxon>
        <taxon>Agaricales</taxon>
        <taxon>Marasmiineae</taxon>
        <taxon>Mycenaceae</taxon>
        <taxon>Favolaschia</taxon>
    </lineage>
</organism>
<feature type="region of interest" description="Disordered" evidence="1">
    <location>
        <begin position="59"/>
        <end position="78"/>
    </location>
</feature>
<name>A0AAW0DGB1_9AGAR</name>
<reference evidence="2 3" key="1">
    <citation type="journal article" date="2024" name="J Genomics">
        <title>Draft genome sequencing and assembly of Favolaschia claudopus CIRM-BRFM 2984 isolated from oak limbs.</title>
        <authorList>
            <person name="Navarro D."/>
            <person name="Drula E."/>
            <person name="Chaduli D."/>
            <person name="Cazenave R."/>
            <person name="Ahrendt S."/>
            <person name="Wang J."/>
            <person name="Lipzen A."/>
            <person name="Daum C."/>
            <person name="Barry K."/>
            <person name="Grigoriev I.V."/>
            <person name="Favel A."/>
            <person name="Rosso M.N."/>
            <person name="Martin F."/>
        </authorList>
    </citation>
    <scope>NUCLEOTIDE SEQUENCE [LARGE SCALE GENOMIC DNA]</scope>
    <source>
        <strain evidence="2 3">CIRM-BRFM 2984</strain>
    </source>
</reference>
<dbReference type="EMBL" id="JAWWNJ010000008">
    <property type="protein sequence ID" value="KAK7050456.1"/>
    <property type="molecule type" value="Genomic_DNA"/>
</dbReference>
<evidence type="ECO:0000313" key="3">
    <source>
        <dbReference type="Proteomes" id="UP001362999"/>
    </source>
</evidence>
<protein>
    <submittedName>
        <fullName evidence="2">Uncharacterized protein</fullName>
    </submittedName>
</protein>
<evidence type="ECO:0000313" key="2">
    <source>
        <dbReference type="EMBL" id="KAK7050456.1"/>
    </source>
</evidence>
<dbReference type="AlphaFoldDB" id="A0AAW0DGB1"/>
<proteinExistence type="predicted"/>